<sequence length="193" mass="21134">MTRFLACIFVVSTKNADVLQAFDTLVQQHIQLTQNQQSRSPRWFSQGVAKFYVLLNDLSCTRQSDADIIYRKVTDTYGPGNCHLLNLSCDRKGTDIIDPNIPNGSIAAAATVPPDPWLAYLLPHGYSPPAKAVLGQKLQENPKLQQQQPLVSSTPSDPLVQLAPPPPPLPAVEGRPLSSIKSEGAFVHFYLSS</sequence>
<reference evidence="2 3" key="1">
    <citation type="submission" date="2018-11" db="EMBL/GenBank/DDBJ databases">
        <authorList>
            <consortium name="Pathogen Informatics"/>
        </authorList>
    </citation>
    <scope>NUCLEOTIDE SEQUENCE [LARGE SCALE GENOMIC DNA]</scope>
</reference>
<proteinExistence type="predicted"/>
<gene>
    <name evidence="2" type="ORF">DILT_LOCUS14232</name>
</gene>
<protein>
    <submittedName>
        <fullName evidence="2">Uncharacterized protein</fullName>
    </submittedName>
</protein>
<dbReference type="EMBL" id="UYRU01073334">
    <property type="protein sequence ID" value="VDN23300.1"/>
    <property type="molecule type" value="Genomic_DNA"/>
</dbReference>
<dbReference type="Proteomes" id="UP000281553">
    <property type="component" value="Unassembled WGS sequence"/>
</dbReference>
<dbReference type="Pfam" id="PF12739">
    <property type="entry name" value="TRAPPC-Trs85"/>
    <property type="match status" value="1"/>
</dbReference>
<feature type="region of interest" description="Disordered" evidence="1">
    <location>
        <begin position="142"/>
        <end position="171"/>
    </location>
</feature>
<feature type="compositionally biased region" description="Polar residues" evidence="1">
    <location>
        <begin position="142"/>
        <end position="156"/>
    </location>
</feature>
<dbReference type="PANTHER" id="PTHR12975">
    <property type="entry name" value="TRANSPORT PROTEIN TRAPP"/>
    <property type="match status" value="1"/>
</dbReference>
<dbReference type="AlphaFoldDB" id="A0A3P7MAU0"/>
<accession>A0A3P7MAU0</accession>
<name>A0A3P7MAU0_DIBLA</name>
<keyword evidence="3" id="KW-1185">Reference proteome</keyword>
<evidence type="ECO:0000313" key="2">
    <source>
        <dbReference type="EMBL" id="VDN23300.1"/>
    </source>
</evidence>
<dbReference type="InterPro" id="IPR024420">
    <property type="entry name" value="TRAPP_III_complex_Trs85"/>
</dbReference>
<organism evidence="2 3">
    <name type="scientific">Dibothriocephalus latus</name>
    <name type="common">Fish tapeworm</name>
    <name type="synonym">Diphyllobothrium latum</name>
    <dbReference type="NCBI Taxonomy" id="60516"/>
    <lineage>
        <taxon>Eukaryota</taxon>
        <taxon>Metazoa</taxon>
        <taxon>Spiralia</taxon>
        <taxon>Lophotrochozoa</taxon>
        <taxon>Platyhelminthes</taxon>
        <taxon>Cestoda</taxon>
        <taxon>Eucestoda</taxon>
        <taxon>Diphyllobothriidea</taxon>
        <taxon>Diphyllobothriidae</taxon>
        <taxon>Dibothriocephalus</taxon>
    </lineage>
</organism>
<dbReference type="GO" id="GO:1990072">
    <property type="term" value="C:TRAPPIII protein complex"/>
    <property type="evidence" value="ECO:0007669"/>
    <property type="project" value="TreeGrafter"/>
</dbReference>
<evidence type="ECO:0000256" key="1">
    <source>
        <dbReference type="SAM" id="MobiDB-lite"/>
    </source>
</evidence>
<dbReference type="PANTHER" id="PTHR12975:SF6">
    <property type="entry name" value="TRAFFICKING PROTEIN PARTICLE COMPLEX SUBUNIT 8"/>
    <property type="match status" value="1"/>
</dbReference>
<dbReference type="OrthoDB" id="203724at2759"/>
<evidence type="ECO:0000313" key="3">
    <source>
        <dbReference type="Proteomes" id="UP000281553"/>
    </source>
</evidence>